<name>A0AAD2FU13_9STRA</name>
<proteinExistence type="predicted"/>
<keyword evidence="1" id="KW-1133">Transmembrane helix</keyword>
<keyword evidence="1" id="KW-0812">Transmembrane</keyword>
<comment type="caution">
    <text evidence="2">The sequence shown here is derived from an EMBL/GenBank/DDBJ whole genome shotgun (WGS) entry which is preliminary data.</text>
</comment>
<gene>
    <name evidence="2" type="ORF">CYCCA115_LOCUS13952</name>
</gene>
<evidence type="ECO:0000313" key="3">
    <source>
        <dbReference type="Proteomes" id="UP001295423"/>
    </source>
</evidence>
<reference evidence="2" key="1">
    <citation type="submission" date="2023-08" db="EMBL/GenBank/DDBJ databases">
        <authorList>
            <person name="Audoor S."/>
            <person name="Bilcke G."/>
        </authorList>
    </citation>
    <scope>NUCLEOTIDE SEQUENCE</scope>
</reference>
<dbReference type="EMBL" id="CAKOGP040001825">
    <property type="protein sequence ID" value="CAJ1953282.1"/>
    <property type="molecule type" value="Genomic_DNA"/>
</dbReference>
<sequence>MRTLSRNATTGLGRSANGFAIKSGVEKRSFSGKQLGKNAGKSKPRLKTASIDVNSAWYSSTRANPGSLEMGRYGLKRLDYRTMETPVWSIPPHPPTKSTSDRVVFPITLLTIGSIIVWAYLNPEDEDMKDYWKRVETGQILEDDDEDDEDED</sequence>
<dbReference type="AlphaFoldDB" id="A0AAD2FU13"/>
<evidence type="ECO:0000313" key="2">
    <source>
        <dbReference type="EMBL" id="CAJ1953282.1"/>
    </source>
</evidence>
<dbReference type="Proteomes" id="UP001295423">
    <property type="component" value="Unassembled WGS sequence"/>
</dbReference>
<accession>A0AAD2FU13</accession>
<keyword evidence="1" id="KW-0472">Membrane</keyword>
<keyword evidence="3" id="KW-1185">Reference proteome</keyword>
<evidence type="ECO:0000256" key="1">
    <source>
        <dbReference type="SAM" id="Phobius"/>
    </source>
</evidence>
<protein>
    <submittedName>
        <fullName evidence="2">Uncharacterized protein</fullName>
    </submittedName>
</protein>
<feature type="transmembrane region" description="Helical" evidence="1">
    <location>
        <begin position="103"/>
        <end position="121"/>
    </location>
</feature>
<organism evidence="2 3">
    <name type="scientific">Cylindrotheca closterium</name>
    <dbReference type="NCBI Taxonomy" id="2856"/>
    <lineage>
        <taxon>Eukaryota</taxon>
        <taxon>Sar</taxon>
        <taxon>Stramenopiles</taxon>
        <taxon>Ochrophyta</taxon>
        <taxon>Bacillariophyta</taxon>
        <taxon>Bacillariophyceae</taxon>
        <taxon>Bacillariophycidae</taxon>
        <taxon>Bacillariales</taxon>
        <taxon>Bacillariaceae</taxon>
        <taxon>Cylindrotheca</taxon>
    </lineage>
</organism>